<evidence type="ECO:0000256" key="1">
    <source>
        <dbReference type="SAM" id="SignalP"/>
    </source>
</evidence>
<feature type="chain" id="PRO_5040384897" evidence="1">
    <location>
        <begin position="17"/>
        <end position="127"/>
    </location>
</feature>
<proteinExistence type="predicted"/>
<keyword evidence="1" id="KW-0732">Signal</keyword>
<protein>
    <submittedName>
        <fullName evidence="2">Uncharacterized protein</fullName>
    </submittedName>
</protein>
<feature type="signal peptide" evidence="1">
    <location>
        <begin position="1"/>
        <end position="16"/>
    </location>
</feature>
<dbReference type="AlphaFoldDB" id="A0A9P6B3J9"/>
<dbReference type="OrthoDB" id="3261562at2759"/>
<reference evidence="2" key="1">
    <citation type="journal article" date="2020" name="Nat. Commun.">
        <title>Large-scale genome sequencing of mycorrhizal fungi provides insights into the early evolution of symbiotic traits.</title>
        <authorList>
            <person name="Miyauchi S."/>
            <person name="Kiss E."/>
            <person name="Kuo A."/>
            <person name="Drula E."/>
            <person name="Kohler A."/>
            <person name="Sanchez-Garcia M."/>
            <person name="Morin E."/>
            <person name="Andreopoulos B."/>
            <person name="Barry K.W."/>
            <person name="Bonito G."/>
            <person name="Buee M."/>
            <person name="Carver A."/>
            <person name="Chen C."/>
            <person name="Cichocki N."/>
            <person name="Clum A."/>
            <person name="Culley D."/>
            <person name="Crous P.W."/>
            <person name="Fauchery L."/>
            <person name="Girlanda M."/>
            <person name="Hayes R.D."/>
            <person name="Keri Z."/>
            <person name="LaButti K."/>
            <person name="Lipzen A."/>
            <person name="Lombard V."/>
            <person name="Magnuson J."/>
            <person name="Maillard F."/>
            <person name="Murat C."/>
            <person name="Nolan M."/>
            <person name="Ohm R.A."/>
            <person name="Pangilinan J."/>
            <person name="Pereira M.F."/>
            <person name="Perotto S."/>
            <person name="Peter M."/>
            <person name="Pfister S."/>
            <person name="Riley R."/>
            <person name="Sitrit Y."/>
            <person name="Stielow J.B."/>
            <person name="Szollosi G."/>
            <person name="Zifcakova L."/>
            <person name="Stursova M."/>
            <person name="Spatafora J.W."/>
            <person name="Tedersoo L."/>
            <person name="Vaario L.M."/>
            <person name="Yamada A."/>
            <person name="Yan M."/>
            <person name="Wang P."/>
            <person name="Xu J."/>
            <person name="Bruns T."/>
            <person name="Baldrian P."/>
            <person name="Vilgalys R."/>
            <person name="Dunand C."/>
            <person name="Henrissat B."/>
            <person name="Grigoriev I.V."/>
            <person name="Hibbett D."/>
            <person name="Nagy L.G."/>
            <person name="Martin F.M."/>
        </authorList>
    </citation>
    <scope>NUCLEOTIDE SEQUENCE</scope>
    <source>
        <strain evidence="2">UP504</strain>
    </source>
</reference>
<sequence length="127" mass="14216">MHALFVLLAVSTTVCAIFPNYANEFIDPRFLVNSSSWSDQTPLSRANIVKGAAFVATLGPWSVMNKTILAPSNDPKDYLSWAPYAWPDCSQAGNTTELTPEQIWVQCRYGEYQVYRALHSERVPSLT</sequence>
<accession>A0A9P6B3J9</accession>
<evidence type="ECO:0000313" key="3">
    <source>
        <dbReference type="Proteomes" id="UP000886523"/>
    </source>
</evidence>
<dbReference type="Proteomes" id="UP000886523">
    <property type="component" value="Unassembled WGS sequence"/>
</dbReference>
<dbReference type="InterPro" id="IPR008929">
    <property type="entry name" value="Chondroitin_lyas"/>
</dbReference>
<keyword evidence="3" id="KW-1185">Reference proteome</keyword>
<dbReference type="EMBL" id="MU128934">
    <property type="protein sequence ID" value="KAF9517053.1"/>
    <property type="molecule type" value="Genomic_DNA"/>
</dbReference>
<evidence type="ECO:0000313" key="2">
    <source>
        <dbReference type="EMBL" id="KAF9517053.1"/>
    </source>
</evidence>
<comment type="caution">
    <text evidence="2">The sequence shown here is derived from an EMBL/GenBank/DDBJ whole genome shotgun (WGS) entry which is preliminary data.</text>
</comment>
<dbReference type="Gene3D" id="1.50.10.100">
    <property type="entry name" value="Chondroitin AC/alginate lyase"/>
    <property type="match status" value="1"/>
</dbReference>
<gene>
    <name evidence="2" type="ORF">BS47DRAFT_1390106</name>
</gene>
<organism evidence="2 3">
    <name type="scientific">Hydnum rufescens UP504</name>
    <dbReference type="NCBI Taxonomy" id="1448309"/>
    <lineage>
        <taxon>Eukaryota</taxon>
        <taxon>Fungi</taxon>
        <taxon>Dikarya</taxon>
        <taxon>Basidiomycota</taxon>
        <taxon>Agaricomycotina</taxon>
        <taxon>Agaricomycetes</taxon>
        <taxon>Cantharellales</taxon>
        <taxon>Hydnaceae</taxon>
        <taxon>Hydnum</taxon>
    </lineage>
</organism>
<name>A0A9P6B3J9_9AGAM</name>